<feature type="region of interest" description="Disordered" evidence="1">
    <location>
        <begin position="160"/>
        <end position="192"/>
    </location>
</feature>
<dbReference type="Proteomes" id="UP000317422">
    <property type="component" value="Unassembled WGS sequence"/>
</dbReference>
<dbReference type="Pfam" id="PF05362">
    <property type="entry name" value="Lon_C"/>
    <property type="match status" value="1"/>
</dbReference>
<name>A0A543NFA9_9ACTN</name>
<dbReference type="GO" id="GO:0005524">
    <property type="term" value="F:ATP binding"/>
    <property type="evidence" value="ECO:0007669"/>
    <property type="project" value="InterPro"/>
</dbReference>
<proteinExistence type="predicted"/>
<dbReference type="InterPro" id="IPR027065">
    <property type="entry name" value="Lon_Prtase"/>
</dbReference>
<dbReference type="InterPro" id="IPR001478">
    <property type="entry name" value="PDZ"/>
</dbReference>
<dbReference type="RefSeq" id="WP_141921746.1">
    <property type="nucleotide sequence ID" value="NZ_VFQC01000001.1"/>
</dbReference>
<dbReference type="GO" id="GO:0030163">
    <property type="term" value="P:protein catabolic process"/>
    <property type="evidence" value="ECO:0007669"/>
    <property type="project" value="InterPro"/>
</dbReference>
<sequence>MFRRAMTLIVALALLAGLAVGGYFLPVPYIVASPGLAVNTIGETEGEEPVIQVDGRKTYTHEGGLNMVTVQYTGGPQGRMDLFNLVRAWLSPNESVLPEEAVFPPERSVEEVSEEQSLEMEDSQTAATAAALTELGIDYENETVIADVDEDAPAAGKLEQGDTVTEVDGEPAGSNDEVAEEVADRDPGDDVEITVERDGDTERFEMPTTESDDGTAVVGVMVANNPDFPFEVDISVGEIGGPSAGMMFALGIMDRLSPEGLTDGQAVAGTGTITPQGTVGGVSGVAQKMVSAQRKGADYFLVPQESCDQTFDSAASDDLSVVRVSELSEAVSALETIRTGDGELPRCEAD</sequence>
<feature type="domain" description="PDZ" evidence="2">
    <location>
        <begin position="117"/>
        <end position="199"/>
    </location>
</feature>
<dbReference type="EMBL" id="VFQC01000001">
    <property type="protein sequence ID" value="TQN30501.1"/>
    <property type="molecule type" value="Genomic_DNA"/>
</dbReference>
<evidence type="ECO:0000313" key="3">
    <source>
        <dbReference type="EMBL" id="TQN30501.1"/>
    </source>
</evidence>
<dbReference type="PANTHER" id="PTHR10046">
    <property type="entry name" value="ATP DEPENDENT LON PROTEASE FAMILY MEMBER"/>
    <property type="match status" value="1"/>
</dbReference>
<evidence type="ECO:0000259" key="2">
    <source>
        <dbReference type="PROSITE" id="PS50106"/>
    </source>
</evidence>
<keyword evidence="4" id="KW-1185">Reference proteome</keyword>
<dbReference type="SUPFAM" id="SSF54211">
    <property type="entry name" value="Ribosomal protein S5 domain 2-like"/>
    <property type="match status" value="1"/>
</dbReference>
<dbReference type="AlphaFoldDB" id="A0A543NFA9"/>
<dbReference type="OrthoDB" id="2356897at2"/>
<evidence type="ECO:0000256" key="1">
    <source>
        <dbReference type="SAM" id="MobiDB-lite"/>
    </source>
</evidence>
<comment type="caution">
    <text evidence="3">The sequence shown here is derived from an EMBL/GenBank/DDBJ whole genome shotgun (WGS) entry which is preliminary data.</text>
</comment>
<reference evidence="3 4" key="1">
    <citation type="submission" date="2019-06" db="EMBL/GenBank/DDBJ databases">
        <title>Sequencing the genomes of 1000 actinobacteria strains.</title>
        <authorList>
            <person name="Klenk H.-P."/>
        </authorList>
    </citation>
    <scope>NUCLEOTIDE SEQUENCE [LARGE SCALE GENOMIC DNA]</scope>
    <source>
        <strain evidence="3 4">DSM 45015</strain>
    </source>
</reference>
<accession>A0A543NFA9</accession>
<dbReference type="PROSITE" id="PS50106">
    <property type="entry name" value="PDZ"/>
    <property type="match status" value="1"/>
</dbReference>
<dbReference type="InterPro" id="IPR014721">
    <property type="entry name" value="Ribsml_uS5_D2-typ_fold_subgr"/>
</dbReference>
<feature type="compositionally biased region" description="Basic and acidic residues" evidence="1">
    <location>
        <begin position="182"/>
        <end position="192"/>
    </location>
</feature>
<dbReference type="Gene3D" id="2.30.42.10">
    <property type="match status" value="1"/>
</dbReference>
<protein>
    <submittedName>
        <fullName evidence="3">PDZ domain-containing protein</fullName>
    </submittedName>
</protein>
<dbReference type="GO" id="GO:0004176">
    <property type="term" value="F:ATP-dependent peptidase activity"/>
    <property type="evidence" value="ECO:0007669"/>
    <property type="project" value="InterPro"/>
</dbReference>
<dbReference type="Pfam" id="PF13180">
    <property type="entry name" value="PDZ_2"/>
    <property type="match status" value="1"/>
</dbReference>
<organism evidence="3 4">
    <name type="scientific">Haloactinospora alba</name>
    <dbReference type="NCBI Taxonomy" id="405555"/>
    <lineage>
        <taxon>Bacteria</taxon>
        <taxon>Bacillati</taxon>
        <taxon>Actinomycetota</taxon>
        <taxon>Actinomycetes</taxon>
        <taxon>Streptosporangiales</taxon>
        <taxon>Nocardiopsidaceae</taxon>
        <taxon>Haloactinospora</taxon>
    </lineage>
</organism>
<dbReference type="InterPro" id="IPR008269">
    <property type="entry name" value="Lon_proteolytic"/>
</dbReference>
<evidence type="ECO:0000313" key="4">
    <source>
        <dbReference type="Proteomes" id="UP000317422"/>
    </source>
</evidence>
<dbReference type="SUPFAM" id="SSF50156">
    <property type="entry name" value="PDZ domain-like"/>
    <property type="match status" value="1"/>
</dbReference>
<dbReference type="InterPro" id="IPR020568">
    <property type="entry name" value="Ribosomal_Su5_D2-typ_SF"/>
</dbReference>
<gene>
    <name evidence="3" type="ORF">FHX37_0380</name>
</gene>
<dbReference type="GO" id="GO:0006508">
    <property type="term" value="P:proteolysis"/>
    <property type="evidence" value="ECO:0007669"/>
    <property type="project" value="InterPro"/>
</dbReference>
<dbReference type="GO" id="GO:0004252">
    <property type="term" value="F:serine-type endopeptidase activity"/>
    <property type="evidence" value="ECO:0007669"/>
    <property type="project" value="InterPro"/>
</dbReference>
<dbReference type="Gene3D" id="3.30.230.10">
    <property type="match status" value="1"/>
</dbReference>
<dbReference type="InterPro" id="IPR036034">
    <property type="entry name" value="PDZ_sf"/>
</dbReference>